<sequence>MPLLQSQSAFPHDPQLLPTNTATIATTHQTPLQHYISALEAPLSNTNQSSSAATTWELEDSSLLPTFDDWLLIFQDYVGPNGIRATPFTYFDSDDFLTHFFQKPSILRLIQCALSASYTGAPEDVKVSYYKRARKALVRASDVMETPTVDTVLTLYLLYDFSMIEGQPVIGRQFLFMAGRLVLELGLHVDPDFESVSSSNDIFSEAALIQVDQMDEREKERRRRVFWGVVRALVSVQMLATDPFEFDQEMQGFWGTVDLTKVKGPQQVYAPHPVFAMEAVHIDCALFSLIYEIKRAYATPPVGTVQELIQSMETFGLSTRLATVHHSIPVDYFLLSTSPSRLTRPDMDRFIDQIKNARPVASILSLNLALLTSISVLHRPVLFLTSLPCCHPLILDDATRAVLTQCIQACVTSAYRIINLFLFSHDILKGVINPTTPLSTDVMASFHVSGGEFAVMEAMIVLWFVTCRMEGSWWPFVDVELRTGYQVLRGAFLKLGDMQRERGVEASGIIAPLVRCVEAMVREMDAVNGWVGGGSGSGGIGDEVDSVELGMKVMSIGGDEHNVKESFVADPWGYLGLLGMEVDGRVRWRGRTEDSWRLFWKLNS</sequence>
<evidence type="ECO:0000313" key="8">
    <source>
        <dbReference type="Proteomes" id="UP000193642"/>
    </source>
</evidence>
<dbReference type="Pfam" id="PF04082">
    <property type="entry name" value="Fungal_trans"/>
    <property type="match status" value="1"/>
</dbReference>
<dbReference type="GO" id="GO:0003677">
    <property type="term" value="F:DNA binding"/>
    <property type="evidence" value="ECO:0007669"/>
    <property type="project" value="InterPro"/>
</dbReference>
<gene>
    <name evidence="7" type="ORF">BCR33DRAFT_720338</name>
</gene>
<name>A0A1Y2BWF2_9FUNG</name>
<evidence type="ECO:0000256" key="3">
    <source>
        <dbReference type="ARBA" id="ARBA00023015"/>
    </source>
</evidence>
<dbReference type="InterPro" id="IPR007219">
    <property type="entry name" value="XnlR_reg_dom"/>
</dbReference>
<dbReference type="PANTHER" id="PTHR47338:SF5">
    <property type="entry name" value="ZN(II)2CYS6 TRANSCRIPTION FACTOR (EUROFUNG)"/>
    <property type="match status" value="1"/>
</dbReference>
<protein>
    <recommendedName>
        <fullName evidence="6">Xylanolytic transcriptional activator regulatory domain-containing protein</fullName>
    </recommendedName>
</protein>
<dbReference type="GO" id="GO:0006351">
    <property type="term" value="P:DNA-templated transcription"/>
    <property type="evidence" value="ECO:0007669"/>
    <property type="project" value="InterPro"/>
</dbReference>
<dbReference type="CDD" id="cd12148">
    <property type="entry name" value="fungal_TF_MHR"/>
    <property type="match status" value="1"/>
</dbReference>
<organism evidence="7 8">
    <name type="scientific">Rhizoclosmatium globosum</name>
    <dbReference type="NCBI Taxonomy" id="329046"/>
    <lineage>
        <taxon>Eukaryota</taxon>
        <taxon>Fungi</taxon>
        <taxon>Fungi incertae sedis</taxon>
        <taxon>Chytridiomycota</taxon>
        <taxon>Chytridiomycota incertae sedis</taxon>
        <taxon>Chytridiomycetes</taxon>
        <taxon>Chytridiales</taxon>
        <taxon>Chytriomycetaceae</taxon>
        <taxon>Rhizoclosmatium</taxon>
    </lineage>
</organism>
<dbReference type="EMBL" id="MCGO01000041">
    <property type="protein sequence ID" value="ORY39089.1"/>
    <property type="molecule type" value="Genomic_DNA"/>
</dbReference>
<dbReference type="Proteomes" id="UP000193642">
    <property type="component" value="Unassembled WGS sequence"/>
</dbReference>
<keyword evidence="4" id="KW-0804">Transcription</keyword>
<dbReference type="OrthoDB" id="2154091at2759"/>
<dbReference type="AlphaFoldDB" id="A0A1Y2BWF2"/>
<reference evidence="7 8" key="1">
    <citation type="submission" date="2016-07" db="EMBL/GenBank/DDBJ databases">
        <title>Pervasive Adenine N6-methylation of Active Genes in Fungi.</title>
        <authorList>
            <consortium name="DOE Joint Genome Institute"/>
            <person name="Mondo S.J."/>
            <person name="Dannebaum R.O."/>
            <person name="Kuo R.C."/>
            <person name="Labutti K."/>
            <person name="Haridas S."/>
            <person name="Kuo A."/>
            <person name="Salamov A."/>
            <person name="Ahrendt S.R."/>
            <person name="Lipzen A."/>
            <person name="Sullivan W."/>
            <person name="Andreopoulos W.B."/>
            <person name="Clum A."/>
            <person name="Lindquist E."/>
            <person name="Daum C."/>
            <person name="Ramamoorthy G.K."/>
            <person name="Gryganskyi A."/>
            <person name="Culley D."/>
            <person name="Magnuson J.K."/>
            <person name="James T.Y."/>
            <person name="O'Malley M.A."/>
            <person name="Stajich J.E."/>
            <person name="Spatafora J.W."/>
            <person name="Visel A."/>
            <person name="Grigoriev I.V."/>
        </authorList>
    </citation>
    <scope>NUCLEOTIDE SEQUENCE [LARGE SCALE GENOMIC DNA]</scope>
    <source>
        <strain evidence="7 8">JEL800</strain>
    </source>
</reference>
<dbReference type="InterPro" id="IPR050815">
    <property type="entry name" value="TF_fung"/>
</dbReference>
<comment type="subcellular location">
    <subcellularLocation>
        <location evidence="1">Nucleus</location>
    </subcellularLocation>
</comment>
<evidence type="ECO:0000256" key="2">
    <source>
        <dbReference type="ARBA" id="ARBA00022723"/>
    </source>
</evidence>
<proteinExistence type="predicted"/>
<feature type="domain" description="Xylanolytic transcriptional activator regulatory" evidence="6">
    <location>
        <begin position="88"/>
        <end position="229"/>
    </location>
</feature>
<dbReference type="PANTHER" id="PTHR47338">
    <property type="entry name" value="ZN(II)2CYS6 TRANSCRIPTION FACTOR (EUROFUNG)-RELATED"/>
    <property type="match status" value="1"/>
</dbReference>
<dbReference type="GO" id="GO:0008270">
    <property type="term" value="F:zinc ion binding"/>
    <property type="evidence" value="ECO:0007669"/>
    <property type="project" value="InterPro"/>
</dbReference>
<evidence type="ECO:0000256" key="1">
    <source>
        <dbReference type="ARBA" id="ARBA00004123"/>
    </source>
</evidence>
<keyword evidence="2" id="KW-0479">Metal-binding</keyword>
<dbReference type="GO" id="GO:0005634">
    <property type="term" value="C:nucleus"/>
    <property type="evidence" value="ECO:0007669"/>
    <property type="project" value="UniProtKB-SubCell"/>
</dbReference>
<evidence type="ECO:0000313" key="7">
    <source>
        <dbReference type="EMBL" id="ORY39089.1"/>
    </source>
</evidence>
<keyword evidence="3" id="KW-0805">Transcription regulation</keyword>
<evidence type="ECO:0000256" key="5">
    <source>
        <dbReference type="ARBA" id="ARBA00023242"/>
    </source>
</evidence>
<keyword evidence="5" id="KW-0539">Nucleus</keyword>
<keyword evidence="8" id="KW-1185">Reference proteome</keyword>
<comment type="caution">
    <text evidence="7">The sequence shown here is derived from an EMBL/GenBank/DDBJ whole genome shotgun (WGS) entry which is preliminary data.</text>
</comment>
<dbReference type="GO" id="GO:0000981">
    <property type="term" value="F:DNA-binding transcription factor activity, RNA polymerase II-specific"/>
    <property type="evidence" value="ECO:0007669"/>
    <property type="project" value="InterPro"/>
</dbReference>
<accession>A0A1Y2BWF2</accession>
<evidence type="ECO:0000259" key="6">
    <source>
        <dbReference type="Pfam" id="PF04082"/>
    </source>
</evidence>
<evidence type="ECO:0000256" key="4">
    <source>
        <dbReference type="ARBA" id="ARBA00023163"/>
    </source>
</evidence>